<dbReference type="Proteomes" id="UP000295217">
    <property type="component" value="Unassembled WGS sequence"/>
</dbReference>
<name>A0A4R5AHE2_9ACTN</name>
<dbReference type="InterPro" id="IPR050228">
    <property type="entry name" value="Carboxylesterase_BioH"/>
</dbReference>
<feature type="domain" description="AB hydrolase-1" evidence="1">
    <location>
        <begin position="31"/>
        <end position="260"/>
    </location>
</feature>
<reference evidence="2 3" key="1">
    <citation type="submission" date="2019-02" db="EMBL/GenBank/DDBJ databases">
        <title>Draft genome sequences of novel Actinobacteria.</title>
        <authorList>
            <person name="Sahin N."/>
            <person name="Ay H."/>
            <person name="Saygin H."/>
        </authorList>
    </citation>
    <scope>NUCLEOTIDE SEQUENCE [LARGE SCALE GENOMIC DNA]</scope>
    <source>
        <strain evidence="2 3">8K307</strain>
    </source>
</reference>
<sequence length="268" mass="28263">MSTVSAVDRFDVVAADAVSLAVWVDGGGPPLVVVHGSIQDHTVSAPLVAELRADFTTFAMDRRGFGASGDGGEYVIERDFEDVAAVVDAVATRSGPVVLWGHSYGAGCAMGAAARTGNVSHLVLYEPGLGLTYPAGWIEAVERVVAAGDYENAVVMLFRDILGFSEEQIEARRGDPEWPGRVATAPTIAREARAEQEWVYRPGAFASVSAPTLLLSGSESPPEVKSATDAAAAAIRGARVHVLEGHAHIAHREHPAMVADLIRRFIAP</sequence>
<accession>A0A4R5AHE2</accession>
<dbReference type="GO" id="GO:0016787">
    <property type="term" value="F:hydrolase activity"/>
    <property type="evidence" value="ECO:0007669"/>
    <property type="project" value="UniProtKB-KW"/>
</dbReference>
<dbReference type="InterPro" id="IPR000073">
    <property type="entry name" value="AB_hydrolase_1"/>
</dbReference>
<gene>
    <name evidence="2" type="ORF">E1262_03895</name>
</gene>
<evidence type="ECO:0000259" key="1">
    <source>
        <dbReference type="Pfam" id="PF12697"/>
    </source>
</evidence>
<dbReference type="EMBL" id="SMLB01000004">
    <property type="protein sequence ID" value="TDD71881.1"/>
    <property type="molecule type" value="Genomic_DNA"/>
</dbReference>
<dbReference type="PANTHER" id="PTHR43194">
    <property type="entry name" value="HYDROLASE ALPHA/BETA FOLD FAMILY"/>
    <property type="match status" value="1"/>
</dbReference>
<comment type="caution">
    <text evidence="2">The sequence shown here is derived from an EMBL/GenBank/DDBJ whole genome shotgun (WGS) entry which is preliminary data.</text>
</comment>
<evidence type="ECO:0000313" key="3">
    <source>
        <dbReference type="Proteomes" id="UP000295217"/>
    </source>
</evidence>
<dbReference type="OrthoDB" id="63519at2"/>
<dbReference type="AlphaFoldDB" id="A0A4R5AHE2"/>
<proteinExistence type="predicted"/>
<organism evidence="2 3">
    <name type="scientific">Jiangella aurantiaca</name>
    <dbReference type="NCBI Taxonomy" id="2530373"/>
    <lineage>
        <taxon>Bacteria</taxon>
        <taxon>Bacillati</taxon>
        <taxon>Actinomycetota</taxon>
        <taxon>Actinomycetes</taxon>
        <taxon>Jiangellales</taxon>
        <taxon>Jiangellaceae</taxon>
        <taxon>Jiangella</taxon>
    </lineage>
</organism>
<keyword evidence="2" id="KW-0378">Hydrolase</keyword>
<dbReference type="SUPFAM" id="SSF53474">
    <property type="entry name" value="alpha/beta-Hydrolases"/>
    <property type="match status" value="1"/>
</dbReference>
<dbReference type="InterPro" id="IPR029058">
    <property type="entry name" value="AB_hydrolase_fold"/>
</dbReference>
<dbReference type="Gene3D" id="3.40.50.1820">
    <property type="entry name" value="alpha/beta hydrolase"/>
    <property type="match status" value="1"/>
</dbReference>
<dbReference type="Pfam" id="PF12697">
    <property type="entry name" value="Abhydrolase_6"/>
    <property type="match status" value="1"/>
</dbReference>
<evidence type="ECO:0000313" key="2">
    <source>
        <dbReference type="EMBL" id="TDD71881.1"/>
    </source>
</evidence>
<keyword evidence="3" id="KW-1185">Reference proteome</keyword>
<protein>
    <submittedName>
        <fullName evidence="2">Alpha/beta hydrolase</fullName>
    </submittedName>
</protein>
<dbReference type="PANTHER" id="PTHR43194:SF2">
    <property type="entry name" value="PEROXISOMAL MEMBRANE PROTEIN LPX1"/>
    <property type="match status" value="1"/>
</dbReference>